<feature type="region of interest" description="Disordered" evidence="1">
    <location>
        <begin position="77"/>
        <end position="106"/>
    </location>
</feature>
<protein>
    <submittedName>
        <fullName evidence="2">Uncharacterized protein</fullName>
    </submittedName>
</protein>
<name>A0A9D2DJJ4_9ACTN</name>
<dbReference type="Proteomes" id="UP000824029">
    <property type="component" value="Unassembled WGS sequence"/>
</dbReference>
<proteinExistence type="predicted"/>
<reference evidence="2" key="1">
    <citation type="journal article" date="2021" name="PeerJ">
        <title>Extensive microbial diversity within the chicken gut microbiome revealed by metagenomics and culture.</title>
        <authorList>
            <person name="Gilroy R."/>
            <person name="Ravi A."/>
            <person name="Getino M."/>
            <person name="Pursley I."/>
            <person name="Horton D.L."/>
            <person name="Alikhan N.F."/>
            <person name="Baker D."/>
            <person name="Gharbi K."/>
            <person name="Hall N."/>
            <person name="Watson M."/>
            <person name="Adriaenssens E.M."/>
            <person name="Foster-Nyarko E."/>
            <person name="Jarju S."/>
            <person name="Secka A."/>
            <person name="Antonio M."/>
            <person name="Oren A."/>
            <person name="Chaudhuri R.R."/>
            <person name="La Ragione R."/>
            <person name="Hildebrand F."/>
            <person name="Pallen M.J."/>
        </authorList>
    </citation>
    <scope>NUCLEOTIDE SEQUENCE</scope>
    <source>
        <strain evidence="2">ChiHecolR3B27-1887</strain>
    </source>
</reference>
<organism evidence="2 3">
    <name type="scientific">Candidatus Olsenella stercoravium</name>
    <dbReference type="NCBI Taxonomy" id="2838713"/>
    <lineage>
        <taxon>Bacteria</taxon>
        <taxon>Bacillati</taxon>
        <taxon>Actinomycetota</taxon>
        <taxon>Coriobacteriia</taxon>
        <taxon>Coriobacteriales</taxon>
        <taxon>Atopobiaceae</taxon>
        <taxon>Olsenella</taxon>
    </lineage>
</organism>
<dbReference type="AlphaFoldDB" id="A0A9D2DJJ4"/>
<gene>
    <name evidence="2" type="ORF">IAA22_03455</name>
</gene>
<evidence type="ECO:0000256" key="1">
    <source>
        <dbReference type="SAM" id="MobiDB-lite"/>
    </source>
</evidence>
<accession>A0A9D2DJJ4</accession>
<evidence type="ECO:0000313" key="2">
    <source>
        <dbReference type="EMBL" id="HIZ18155.1"/>
    </source>
</evidence>
<reference evidence="2" key="2">
    <citation type="submission" date="2021-04" db="EMBL/GenBank/DDBJ databases">
        <authorList>
            <person name="Gilroy R."/>
        </authorList>
    </citation>
    <scope>NUCLEOTIDE SEQUENCE</scope>
    <source>
        <strain evidence="2">ChiHecolR3B27-1887</strain>
    </source>
</reference>
<evidence type="ECO:0000313" key="3">
    <source>
        <dbReference type="Proteomes" id="UP000824029"/>
    </source>
</evidence>
<feature type="compositionally biased region" description="Low complexity" evidence="1">
    <location>
        <begin position="77"/>
        <end position="86"/>
    </location>
</feature>
<sequence>MPLAIERTPERSAVAIADGIPLVSGKIEVAGERDGDAGEIVFTIDELREARQLLGGGDGVLSLGAARVVPAGVDAAVPGVDGALGPRNSGREERGDRERERRDDAD</sequence>
<comment type="caution">
    <text evidence="2">The sequence shown here is derived from an EMBL/GenBank/DDBJ whole genome shotgun (WGS) entry which is preliminary data.</text>
</comment>
<feature type="compositionally biased region" description="Basic and acidic residues" evidence="1">
    <location>
        <begin position="89"/>
        <end position="106"/>
    </location>
</feature>
<dbReference type="EMBL" id="DXBZ01000062">
    <property type="protein sequence ID" value="HIZ18155.1"/>
    <property type="molecule type" value="Genomic_DNA"/>
</dbReference>